<keyword evidence="6" id="KW-0378">Hydrolase</keyword>
<dbReference type="InterPro" id="IPR027417">
    <property type="entry name" value="P-loop_NTPase"/>
</dbReference>
<feature type="region of interest" description="Disordered" evidence="3">
    <location>
        <begin position="252"/>
        <end position="276"/>
    </location>
</feature>
<dbReference type="InterPro" id="IPR014001">
    <property type="entry name" value="Helicase_ATP-bd"/>
</dbReference>
<dbReference type="RefSeq" id="WP_153520870.1">
    <property type="nucleotide sequence ID" value="NZ_JBEPDZ010000037.1"/>
</dbReference>
<keyword evidence="6" id="KW-0347">Helicase</keyword>
<keyword evidence="2" id="KW-0067">ATP-binding</keyword>
<dbReference type="InterPro" id="IPR052511">
    <property type="entry name" value="ATP-dep_Helicase"/>
</dbReference>
<dbReference type="PANTHER" id="PTHR47962">
    <property type="entry name" value="ATP-DEPENDENT HELICASE LHR-RELATED-RELATED"/>
    <property type="match status" value="1"/>
</dbReference>
<feature type="region of interest" description="Disordered" evidence="3">
    <location>
        <begin position="1"/>
        <end position="39"/>
    </location>
</feature>
<dbReference type="EMBL" id="VCLA01000023">
    <property type="protein sequence ID" value="MQS99163.1"/>
    <property type="molecule type" value="Genomic_DNA"/>
</dbReference>
<dbReference type="Gene3D" id="3.40.50.300">
    <property type="entry name" value="P-loop containing nucleotide triphosphate hydrolases"/>
    <property type="match status" value="2"/>
</dbReference>
<comment type="caution">
    <text evidence="6">The sequence shown here is derived from an EMBL/GenBank/DDBJ whole genome shotgun (WGS) entry which is preliminary data.</text>
</comment>
<dbReference type="SMART" id="SM00487">
    <property type="entry name" value="DEXDc"/>
    <property type="match status" value="1"/>
</dbReference>
<dbReference type="Pfam" id="PF00271">
    <property type="entry name" value="Helicase_C"/>
    <property type="match status" value="1"/>
</dbReference>
<dbReference type="GO" id="GO:0004386">
    <property type="term" value="F:helicase activity"/>
    <property type="evidence" value="ECO:0007669"/>
    <property type="project" value="UniProtKB-KW"/>
</dbReference>
<sequence>MSGSDEHDALLRGDPVPSVPGDRVDRLDPAPSAPGDPVDRLDPVVLHHVVNTLGWPDLRPLQRAAIHPLMDGEDAVLLAPTAGGKTEAACLPILSAMSEQRWSGTSVLYLCPLKALLNNLVTRIDAYAQWLGRRAELWHGDTKESQRRRIRNDGPDILLTTPESLEAMLIGVKTDHTRLLGGVRAVVVDEVHAFAGDDRGWHLLAVLERLEQVTGRPIQRIGLSATVGNPRQLLTWLQGSGAGERPGRVVAPDLTTPPDAAPVPAPVPGTGEGSTPPPGEVELDYVGSLGNAAKLIAALHRGEKRLVFCESRRQVEELGAALRAREVTVFLSHASLSAGERARSEQAFAEARDCVIVSTSTLELGIDVGDLDRVIQIDSPRTVASFLQRIGRTGRRPGSTRNCLLLATTKDTLLQAAALLLLWGRGWVEAVTPPPEPRHLVAQQLLAAALQQHRMGDQLWPGLWNGLAPFDRSATPILRHLRSEGFLDEDGGMLFIGPEAERRFGRRHFIELTASFTAPPQFTVLSGRTEIGQTDPSVLTEDRPGPRRLLLGGRSWQVTFIDWGRRRVFVEAVDGGGIAKWTSGSLAGLSYTLTRAMREVLLGADPPVSLTGRAEACLTDWRTEDAPHMAHPGGTLVTRLGTDVRWWTWAGHRANATLAATLASITDPVQRPTDCWVRLREDLTPDLWRTALEGADGGAALVLPDVDHRAVQGLKFSAALPQRLAVATLAARLADFEGARTVLGEPVRFQIG</sequence>
<evidence type="ECO:0000259" key="5">
    <source>
        <dbReference type="PROSITE" id="PS51194"/>
    </source>
</evidence>
<feature type="domain" description="Helicase ATP-binding" evidence="4">
    <location>
        <begin position="66"/>
        <end position="245"/>
    </location>
</feature>
<evidence type="ECO:0000313" key="7">
    <source>
        <dbReference type="Proteomes" id="UP000419138"/>
    </source>
</evidence>
<evidence type="ECO:0000256" key="2">
    <source>
        <dbReference type="ARBA" id="ARBA00022840"/>
    </source>
</evidence>
<dbReference type="InterPro" id="IPR011545">
    <property type="entry name" value="DEAD/DEAH_box_helicase_dom"/>
</dbReference>
<dbReference type="Pfam" id="PF00270">
    <property type="entry name" value="DEAD"/>
    <property type="match status" value="1"/>
</dbReference>
<evidence type="ECO:0000256" key="1">
    <source>
        <dbReference type="ARBA" id="ARBA00022741"/>
    </source>
</evidence>
<dbReference type="OrthoDB" id="9815222at2"/>
<gene>
    <name evidence="6" type="ORF">FF041_02790</name>
</gene>
<keyword evidence="1" id="KW-0547">Nucleotide-binding</keyword>
<feature type="compositionally biased region" description="Basic and acidic residues" evidence="3">
    <location>
        <begin position="1"/>
        <end position="11"/>
    </location>
</feature>
<dbReference type="GO" id="GO:0016887">
    <property type="term" value="F:ATP hydrolysis activity"/>
    <property type="evidence" value="ECO:0007669"/>
    <property type="project" value="TreeGrafter"/>
</dbReference>
<dbReference type="PANTHER" id="PTHR47962:SF5">
    <property type="entry name" value="ATP-DEPENDENT HELICASE LHR-RELATED"/>
    <property type="match status" value="1"/>
</dbReference>
<dbReference type="SUPFAM" id="SSF52540">
    <property type="entry name" value="P-loop containing nucleoside triphosphate hydrolases"/>
    <property type="match status" value="1"/>
</dbReference>
<feature type="domain" description="Helicase C-terminal" evidence="5">
    <location>
        <begin position="291"/>
        <end position="446"/>
    </location>
</feature>
<protein>
    <submittedName>
        <fullName evidence="6">DEAD/DEAH box helicase</fullName>
    </submittedName>
</protein>
<evidence type="ECO:0000256" key="3">
    <source>
        <dbReference type="SAM" id="MobiDB-lite"/>
    </source>
</evidence>
<evidence type="ECO:0000259" key="4">
    <source>
        <dbReference type="PROSITE" id="PS51192"/>
    </source>
</evidence>
<dbReference type="GO" id="GO:0005524">
    <property type="term" value="F:ATP binding"/>
    <property type="evidence" value="ECO:0007669"/>
    <property type="project" value="UniProtKB-KW"/>
</dbReference>
<dbReference type="Proteomes" id="UP000419138">
    <property type="component" value="Unassembled WGS sequence"/>
</dbReference>
<organism evidence="6 7">
    <name type="scientific">Streptomyces jumonjinensis</name>
    <dbReference type="NCBI Taxonomy" id="1945"/>
    <lineage>
        <taxon>Bacteria</taxon>
        <taxon>Bacillati</taxon>
        <taxon>Actinomycetota</taxon>
        <taxon>Actinomycetes</taxon>
        <taxon>Kitasatosporales</taxon>
        <taxon>Streptomycetaceae</taxon>
        <taxon>Streptomyces</taxon>
    </lineage>
</organism>
<dbReference type="GO" id="GO:0003677">
    <property type="term" value="F:DNA binding"/>
    <property type="evidence" value="ECO:0007669"/>
    <property type="project" value="TreeGrafter"/>
</dbReference>
<reference evidence="6 7" key="1">
    <citation type="submission" date="2019-05" db="EMBL/GenBank/DDBJ databases">
        <title>Comparative genomics and metabolomics analyses of clavulanic acid producing Streptomyces species provides insight into specialized metabolism and evolution of beta-lactam biosynthetic gene clusters.</title>
        <authorList>
            <person name="Moore M.A."/>
            <person name="Cruz-Morales P."/>
            <person name="Barona Gomez F."/>
            <person name="Kapil T."/>
        </authorList>
    </citation>
    <scope>NUCLEOTIDE SEQUENCE [LARGE SCALE GENOMIC DNA]</scope>
    <source>
        <strain evidence="6 7">NRRL 5741</strain>
    </source>
</reference>
<dbReference type="PROSITE" id="PS51192">
    <property type="entry name" value="HELICASE_ATP_BIND_1"/>
    <property type="match status" value="1"/>
</dbReference>
<dbReference type="AlphaFoldDB" id="A0A646KAH0"/>
<evidence type="ECO:0000313" key="6">
    <source>
        <dbReference type="EMBL" id="MQS99163.1"/>
    </source>
</evidence>
<dbReference type="InterPro" id="IPR001650">
    <property type="entry name" value="Helicase_C-like"/>
</dbReference>
<proteinExistence type="predicted"/>
<keyword evidence="7" id="KW-1185">Reference proteome</keyword>
<dbReference type="SMART" id="SM00490">
    <property type="entry name" value="HELICc"/>
    <property type="match status" value="1"/>
</dbReference>
<name>A0A646KAH0_STRJU</name>
<dbReference type="PROSITE" id="PS51194">
    <property type="entry name" value="HELICASE_CTER"/>
    <property type="match status" value="1"/>
</dbReference>
<accession>A0A646KAH0</accession>